<dbReference type="GO" id="GO:0018509">
    <property type="term" value="F:cis-2,3-dihydrobiphenyl-2,3-diol dehydrogenase activity"/>
    <property type="evidence" value="ECO:0007669"/>
    <property type="project" value="UniProtKB-EC"/>
</dbReference>
<gene>
    <name evidence="3" type="primary">bphB</name>
    <name evidence="3" type="ORF">ERS450000_00288</name>
</gene>
<proteinExistence type="inferred from homology"/>
<dbReference type="KEGG" id="nfr:ERS450000_00288"/>
<accession>A0A0H5NUN2</accession>
<dbReference type="FunFam" id="3.40.50.720:FF:000084">
    <property type="entry name" value="Short-chain dehydrogenase reductase"/>
    <property type="match status" value="1"/>
</dbReference>
<dbReference type="PANTHER" id="PTHR43008:SF4">
    <property type="entry name" value="CHAIN DEHYDROGENASE, PUTATIVE (AFU_ORTHOLOGUE AFUA_4G08710)-RELATED"/>
    <property type="match status" value="1"/>
</dbReference>
<protein>
    <submittedName>
        <fullName evidence="3">Cis-2,3-dihydrobiphenyl-2,3-diol dehydrogenase</fullName>
        <ecNumber evidence="3">1.3.1.56</ecNumber>
    </submittedName>
</protein>
<dbReference type="SUPFAM" id="SSF51735">
    <property type="entry name" value="NAD(P)-binding Rossmann-fold domains"/>
    <property type="match status" value="1"/>
</dbReference>
<dbReference type="InterPro" id="IPR002347">
    <property type="entry name" value="SDR_fam"/>
</dbReference>
<evidence type="ECO:0000256" key="1">
    <source>
        <dbReference type="ARBA" id="ARBA00006484"/>
    </source>
</evidence>
<sequence length="273" mass="28661">MAEGWLAGKVALITGGGSGIGRAVVERFVAEGARVAVLDRAADAVAELTRTYGADVAAIQGDVRRLADHKRAVAEAVQRFGRLDTLVTVAGIFDYFASLDTLPEDRIDAAFTEMFDINVKGSLLAVKAALPELAAAEGNVVLTISNAGYLPGGGGPLYTGSKFAVRGLLSQLSFELAPHIRVNAVAPGGTVTQLRGVEAMDSGRQRLIDLPDLPELIRRTNPLHVASEPADHAWAYLFLASKERTKSVTGCVIHSDGGLHSRGLVPLGGELIS</sequence>
<dbReference type="PANTHER" id="PTHR43008">
    <property type="entry name" value="BENZIL REDUCTASE"/>
    <property type="match status" value="1"/>
</dbReference>
<dbReference type="EMBL" id="LN868938">
    <property type="protein sequence ID" value="CRY73736.1"/>
    <property type="molecule type" value="Genomic_DNA"/>
</dbReference>
<evidence type="ECO:0000256" key="2">
    <source>
        <dbReference type="ARBA" id="ARBA00023002"/>
    </source>
</evidence>
<reference evidence="4" key="1">
    <citation type="submission" date="2015-03" db="EMBL/GenBank/DDBJ databases">
        <authorList>
            <consortium name="Pathogen Informatics"/>
        </authorList>
    </citation>
    <scope>NUCLEOTIDE SEQUENCE [LARGE SCALE GENOMIC DNA]</scope>
    <source>
        <strain evidence="4">NCTC11134</strain>
    </source>
</reference>
<dbReference type="Gene3D" id="3.40.50.720">
    <property type="entry name" value="NAD(P)-binding Rossmann-like Domain"/>
    <property type="match status" value="1"/>
</dbReference>
<dbReference type="InterPro" id="IPR036291">
    <property type="entry name" value="NAD(P)-bd_dom_sf"/>
</dbReference>
<dbReference type="Proteomes" id="UP000057820">
    <property type="component" value="Chromosome 1"/>
</dbReference>
<dbReference type="NCBIfam" id="NF004849">
    <property type="entry name" value="PRK06200.1"/>
    <property type="match status" value="1"/>
</dbReference>
<dbReference type="PRINTS" id="PR00081">
    <property type="entry name" value="GDHRDH"/>
</dbReference>
<dbReference type="EC" id="1.3.1.56" evidence="3"/>
<dbReference type="InterPro" id="IPR020904">
    <property type="entry name" value="Sc_DH/Rdtase_CS"/>
</dbReference>
<organism evidence="3 4">
    <name type="scientific">Nocardia farcinica</name>
    <dbReference type="NCBI Taxonomy" id="37329"/>
    <lineage>
        <taxon>Bacteria</taxon>
        <taxon>Bacillati</taxon>
        <taxon>Actinomycetota</taxon>
        <taxon>Actinomycetes</taxon>
        <taxon>Mycobacteriales</taxon>
        <taxon>Nocardiaceae</taxon>
        <taxon>Nocardia</taxon>
    </lineage>
</organism>
<dbReference type="AlphaFoldDB" id="A0A0H5NUN2"/>
<keyword evidence="2 3" id="KW-0560">Oxidoreductase</keyword>
<dbReference type="PROSITE" id="PS00061">
    <property type="entry name" value="ADH_SHORT"/>
    <property type="match status" value="1"/>
</dbReference>
<comment type="similarity">
    <text evidence="1">Belongs to the short-chain dehydrogenases/reductases (SDR) family.</text>
</comment>
<name>A0A0H5NUN2_NOCFR</name>
<dbReference type="RefSeq" id="WP_082668547.1">
    <property type="nucleotide sequence ID" value="NZ_CAACYE020000001.1"/>
</dbReference>
<evidence type="ECO:0000313" key="3">
    <source>
        <dbReference type="EMBL" id="CRY73736.1"/>
    </source>
</evidence>
<evidence type="ECO:0000313" key="4">
    <source>
        <dbReference type="Proteomes" id="UP000057820"/>
    </source>
</evidence>
<dbReference type="GO" id="GO:0050664">
    <property type="term" value="F:oxidoreductase activity, acting on NAD(P)H, oxygen as acceptor"/>
    <property type="evidence" value="ECO:0007669"/>
    <property type="project" value="TreeGrafter"/>
</dbReference>
<dbReference type="Pfam" id="PF00106">
    <property type="entry name" value="adh_short"/>
    <property type="match status" value="1"/>
</dbReference>